<keyword evidence="3" id="KW-1185">Reference proteome</keyword>
<evidence type="ECO:0000313" key="2">
    <source>
        <dbReference type="EMBL" id="VDN40916.1"/>
    </source>
</evidence>
<dbReference type="AlphaFoldDB" id="A0A183EQ16"/>
<dbReference type="EMBL" id="UYRT01096692">
    <property type="protein sequence ID" value="VDN40916.1"/>
    <property type="molecule type" value="Genomic_DNA"/>
</dbReference>
<proteinExistence type="predicted"/>
<evidence type="ECO:0000313" key="4">
    <source>
        <dbReference type="WBParaSite" id="GPUH_0002308501-mRNA-1"/>
    </source>
</evidence>
<dbReference type="WBParaSite" id="GPUH_0002308501-mRNA-1">
    <property type="protein sequence ID" value="GPUH_0002308501-mRNA-1"/>
    <property type="gene ID" value="GPUH_0002308501"/>
</dbReference>
<sequence>MKEKQHDKSMVMSPTVRDEKRQQQLRDREMREAHIEKQMCSAAAAKSKDLRVGEICDFSLVMPSTSTAPLAAFSSIGQTNANLIATSTAAGAGGGGGGGAGSLGTTPNASPLLASNRQQFHPAAAAAAAAVAGQPPPTAAFVHHGKQQFFVERDRESRDRFLNGQVGKAKVAAAELRAAQANN</sequence>
<gene>
    <name evidence="2" type="ORF">GPUH_LOCUS23057</name>
</gene>
<reference evidence="4" key="1">
    <citation type="submission" date="2016-06" db="UniProtKB">
        <authorList>
            <consortium name="WormBaseParasite"/>
        </authorList>
    </citation>
    <scope>IDENTIFICATION</scope>
</reference>
<accession>A0A183EQ16</accession>
<dbReference type="Proteomes" id="UP000271098">
    <property type="component" value="Unassembled WGS sequence"/>
</dbReference>
<evidence type="ECO:0000256" key="1">
    <source>
        <dbReference type="SAM" id="MobiDB-lite"/>
    </source>
</evidence>
<protein>
    <submittedName>
        <fullName evidence="2 4">Uncharacterized protein</fullName>
    </submittedName>
</protein>
<feature type="compositionally biased region" description="Basic and acidic residues" evidence="1">
    <location>
        <begin position="16"/>
        <end position="28"/>
    </location>
</feature>
<name>A0A183EQ16_9BILA</name>
<evidence type="ECO:0000313" key="3">
    <source>
        <dbReference type="Proteomes" id="UP000271098"/>
    </source>
</evidence>
<feature type="region of interest" description="Disordered" evidence="1">
    <location>
        <begin position="1"/>
        <end position="28"/>
    </location>
</feature>
<reference evidence="2 3" key="2">
    <citation type="submission" date="2018-11" db="EMBL/GenBank/DDBJ databases">
        <authorList>
            <consortium name="Pathogen Informatics"/>
        </authorList>
    </citation>
    <scope>NUCLEOTIDE SEQUENCE [LARGE SCALE GENOMIC DNA]</scope>
</reference>
<organism evidence="4">
    <name type="scientific">Gongylonema pulchrum</name>
    <dbReference type="NCBI Taxonomy" id="637853"/>
    <lineage>
        <taxon>Eukaryota</taxon>
        <taxon>Metazoa</taxon>
        <taxon>Ecdysozoa</taxon>
        <taxon>Nematoda</taxon>
        <taxon>Chromadorea</taxon>
        <taxon>Rhabditida</taxon>
        <taxon>Spirurina</taxon>
        <taxon>Spiruromorpha</taxon>
        <taxon>Spiruroidea</taxon>
        <taxon>Gongylonematidae</taxon>
        <taxon>Gongylonema</taxon>
    </lineage>
</organism>